<dbReference type="Gene3D" id="1.10.150.240">
    <property type="entry name" value="Putative phosphatase, domain 2"/>
    <property type="match status" value="1"/>
</dbReference>
<dbReference type="Proteomes" id="UP000321816">
    <property type="component" value="Chromosome"/>
</dbReference>
<dbReference type="CDD" id="cd02616">
    <property type="entry name" value="HAD_PPase"/>
    <property type="match status" value="1"/>
</dbReference>
<dbReference type="InterPro" id="IPR006439">
    <property type="entry name" value="HAD-SF_hydro_IA"/>
</dbReference>
<dbReference type="PANTHER" id="PTHR43434">
    <property type="entry name" value="PHOSPHOGLYCOLATE PHOSPHATASE"/>
    <property type="match status" value="1"/>
</dbReference>
<dbReference type="EMBL" id="CP144914">
    <property type="protein sequence ID" value="WWD79501.1"/>
    <property type="molecule type" value="Genomic_DNA"/>
</dbReference>
<dbReference type="PANTHER" id="PTHR43434:SF26">
    <property type="entry name" value="PYROPHOSPHATASE PPAX"/>
    <property type="match status" value="1"/>
</dbReference>
<keyword evidence="1 3" id="KW-0378">Hydrolase</keyword>
<dbReference type="InterPro" id="IPR036412">
    <property type="entry name" value="HAD-like_sf"/>
</dbReference>
<dbReference type="SFLD" id="SFLDG01135">
    <property type="entry name" value="C1.5.6:_HAD__Beta-PGM__Phospha"/>
    <property type="match status" value="1"/>
</dbReference>
<keyword evidence="4" id="KW-1185">Reference proteome</keyword>
<dbReference type="InterPro" id="IPR050155">
    <property type="entry name" value="HAD-like_hydrolase_sf"/>
</dbReference>
<dbReference type="SFLD" id="SFLDS00003">
    <property type="entry name" value="Haloacid_Dehalogenase"/>
    <property type="match status" value="1"/>
</dbReference>
<evidence type="ECO:0000256" key="1">
    <source>
        <dbReference type="ARBA" id="ARBA00022801"/>
    </source>
</evidence>
<dbReference type="FunFam" id="3.40.50.1000:FF:000022">
    <property type="entry name" value="Phosphoglycolate phosphatase"/>
    <property type="match status" value="1"/>
</dbReference>
<dbReference type="Gene3D" id="3.40.50.1000">
    <property type="entry name" value="HAD superfamily/HAD-like"/>
    <property type="match status" value="1"/>
</dbReference>
<keyword evidence="2" id="KW-0460">Magnesium</keyword>
<dbReference type="SFLD" id="SFLDG01129">
    <property type="entry name" value="C1.5:_HAD__Beta-PGM__Phosphata"/>
    <property type="match status" value="1"/>
</dbReference>
<dbReference type="KEGG" id="ahal:FTX54_014030"/>
<dbReference type="Pfam" id="PF13419">
    <property type="entry name" value="HAD_2"/>
    <property type="match status" value="1"/>
</dbReference>
<dbReference type="InterPro" id="IPR041492">
    <property type="entry name" value="HAD_2"/>
</dbReference>
<evidence type="ECO:0000313" key="4">
    <source>
        <dbReference type="Proteomes" id="UP000321816"/>
    </source>
</evidence>
<dbReference type="GO" id="GO:0008967">
    <property type="term" value="F:phosphoglycolate phosphatase activity"/>
    <property type="evidence" value="ECO:0007669"/>
    <property type="project" value="TreeGrafter"/>
</dbReference>
<dbReference type="GO" id="GO:0004427">
    <property type="term" value="F:inorganic diphosphate phosphatase activity"/>
    <property type="evidence" value="ECO:0007669"/>
    <property type="project" value="UniProtKB-EC"/>
</dbReference>
<dbReference type="GO" id="GO:0006281">
    <property type="term" value="P:DNA repair"/>
    <property type="evidence" value="ECO:0007669"/>
    <property type="project" value="TreeGrafter"/>
</dbReference>
<sequence>MNEKIDTILFDLDGTLINTIDLIVASFEHTLDHYFPETYTRKDIAGFIGPPLSETFERMNPDYASEMIDKYREFNHAKHDELVSEYTGVLETLEQLYDQKYAMAVVTTKRRDTALKGIQLMNMEKYFPVVISLDEITKPKPDPEPLQMALEQLGKNPHQAIMVGDSEHDILAGKNTGTLSAGVSWSIKGKSHLQTFEPDVMLEEMPDLLRFINQTENLR</sequence>
<dbReference type="PRINTS" id="PR00413">
    <property type="entry name" value="HADHALOGNASE"/>
</dbReference>
<name>A0A5C7FH78_9BACI</name>
<evidence type="ECO:0000256" key="2">
    <source>
        <dbReference type="ARBA" id="ARBA00022842"/>
    </source>
</evidence>
<dbReference type="AlphaFoldDB" id="A0A5C7FH78"/>
<organism evidence="3 4">
    <name type="scientific">Alkalicoccus halolimnae</name>
    <dbReference type="NCBI Taxonomy" id="1667239"/>
    <lineage>
        <taxon>Bacteria</taxon>
        <taxon>Bacillati</taxon>
        <taxon>Bacillota</taxon>
        <taxon>Bacilli</taxon>
        <taxon>Bacillales</taxon>
        <taxon>Bacillaceae</taxon>
        <taxon>Alkalicoccus</taxon>
    </lineage>
</organism>
<dbReference type="OrthoDB" id="9807630at2"/>
<dbReference type="EC" id="3.6.1.1" evidence="3"/>
<proteinExistence type="predicted"/>
<dbReference type="SUPFAM" id="SSF56784">
    <property type="entry name" value="HAD-like"/>
    <property type="match status" value="1"/>
</dbReference>
<evidence type="ECO:0000313" key="3">
    <source>
        <dbReference type="EMBL" id="WWD79501.1"/>
    </source>
</evidence>
<protein>
    <submittedName>
        <fullName evidence="3">Pyrophosphatase PpaX</fullName>
        <ecNumber evidence="3">3.6.1.1</ecNumber>
    </submittedName>
</protein>
<dbReference type="NCBIfam" id="TIGR01549">
    <property type="entry name" value="HAD-SF-IA-v1"/>
    <property type="match status" value="1"/>
</dbReference>
<dbReference type="InterPro" id="IPR023198">
    <property type="entry name" value="PGP-like_dom2"/>
</dbReference>
<reference evidence="3 4" key="1">
    <citation type="submission" date="2024-01" db="EMBL/GenBank/DDBJ databases">
        <title>Complete Genome Sequence of Alkalicoccus halolimnae BZ-SZ-XJ29T, a Moderately Halophilic Bacterium Isolated from a Salt Lake.</title>
        <authorList>
            <person name="Zhao B."/>
        </authorList>
    </citation>
    <scope>NUCLEOTIDE SEQUENCE [LARGE SCALE GENOMIC DNA]</scope>
    <source>
        <strain evidence="3 4">BZ-SZ-XJ29</strain>
    </source>
</reference>
<accession>A0A5C7FH78</accession>
<gene>
    <name evidence="3" type="primary">ppaX</name>
    <name evidence="3" type="ORF">FTX54_014030</name>
</gene>
<dbReference type="InterPro" id="IPR023214">
    <property type="entry name" value="HAD_sf"/>
</dbReference>
<dbReference type="NCBIfam" id="NF009804">
    <property type="entry name" value="PRK13288.1"/>
    <property type="match status" value="1"/>
</dbReference>
<dbReference type="RefSeq" id="WP_147804355.1">
    <property type="nucleotide sequence ID" value="NZ_CP144914.1"/>
</dbReference>
<dbReference type="NCBIfam" id="TIGR01509">
    <property type="entry name" value="HAD-SF-IA-v3"/>
    <property type="match status" value="1"/>
</dbReference>
<dbReference type="GO" id="GO:0005829">
    <property type="term" value="C:cytosol"/>
    <property type="evidence" value="ECO:0007669"/>
    <property type="project" value="TreeGrafter"/>
</dbReference>